<dbReference type="RefSeq" id="WP_371150798.1">
    <property type="nucleotide sequence ID" value="NZ_JBFSOO010000009.1"/>
</dbReference>
<organism evidence="2 3">
    <name type="scientific">Halodesulfovibrio aestuarii</name>
    <dbReference type="NCBI Taxonomy" id="126333"/>
    <lineage>
        <taxon>Bacteria</taxon>
        <taxon>Pseudomonadati</taxon>
        <taxon>Thermodesulfobacteriota</taxon>
        <taxon>Desulfovibrionia</taxon>
        <taxon>Desulfovibrionales</taxon>
        <taxon>Desulfovibrionaceae</taxon>
        <taxon>Halodesulfovibrio</taxon>
    </lineage>
</organism>
<sequence length="292" mass="31413">MEHKIITKIICYVLVGGFTFCLFLGVHVGKDALKRSFYESVRGIRGVNIGADGFSLSLLPPYMKLDSLFISDASGQRLLYGMQRVVIKPKLSALLTGKAELDLTAASYGGGVRLAVSSGSFFDFEKVDVHLNLVQQSLDSIPFVAELDSRVGGTGNAYLTYSGSLQNMQLGKGTLKIEGTHLRATNPVPLLNVSVFDNLGLTGAFVYNNGKLNVNSVKLAGKPLNADLHGSATLNWRSLLHSNVTLESSLFVQPDSLVKGLVDNNVLKTFKAGKRAKIAISGQLTNPRLALK</sequence>
<name>A0ABV4JU70_9BACT</name>
<gene>
    <name evidence="2" type="primary">gspN</name>
    <name evidence="2" type="ORF">AB2Z07_12230</name>
</gene>
<evidence type="ECO:0000313" key="2">
    <source>
        <dbReference type="EMBL" id="MEZ6854285.1"/>
    </source>
</evidence>
<evidence type="ECO:0000256" key="1">
    <source>
        <dbReference type="SAM" id="Phobius"/>
    </source>
</evidence>
<evidence type="ECO:0000313" key="3">
    <source>
        <dbReference type="Proteomes" id="UP001568358"/>
    </source>
</evidence>
<protein>
    <submittedName>
        <fullName evidence="2">Type II secretion system protein GspN</fullName>
    </submittedName>
</protein>
<dbReference type="NCBIfam" id="TIGR04411">
    <property type="entry name" value="T2SS_GspN_Lepto"/>
    <property type="match status" value="1"/>
</dbReference>
<keyword evidence="1" id="KW-1133">Transmembrane helix</keyword>
<accession>A0ABV4JU70</accession>
<reference evidence="2 3" key="1">
    <citation type="submission" date="2024-07" db="EMBL/GenBank/DDBJ databases">
        <title>Active virus-host system and metabolic interactions in a Lokiarchaeon culture.</title>
        <authorList>
            <person name="Ponce Toledo R.I."/>
            <person name="Rodrigues Oliveira T."/>
            <person name="Schleper C."/>
        </authorList>
    </citation>
    <scope>NUCLEOTIDE SEQUENCE [LARGE SCALE GENOMIC DNA]</scope>
    <source>
        <strain evidence="2 3">B35</strain>
    </source>
</reference>
<dbReference type="InterPro" id="IPR030925">
    <property type="entry name" value="T2SS_GspN_Lepto"/>
</dbReference>
<keyword evidence="3" id="KW-1185">Reference proteome</keyword>
<proteinExistence type="predicted"/>
<feature type="transmembrane region" description="Helical" evidence="1">
    <location>
        <begin position="6"/>
        <end position="26"/>
    </location>
</feature>
<dbReference type="Proteomes" id="UP001568358">
    <property type="component" value="Unassembled WGS sequence"/>
</dbReference>
<keyword evidence="1" id="KW-0472">Membrane</keyword>
<dbReference type="EMBL" id="JBFSOO010000009">
    <property type="protein sequence ID" value="MEZ6854285.1"/>
    <property type="molecule type" value="Genomic_DNA"/>
</dbReference>
<comment type="caution">
    <text evidence="2">The sequence shown here is derived from an EMBL/GenBank/DDBJ whole genome shotgun (WGS) entry which is preliminary data.</text>
</comment>
<keyword evidence="1" id="KW-0812">Transmembrane</keyword>